<keyword evidence="2" id="KW-1185">Reference proteome</keyword>
<comment type="caution">
    <text evidence="1">The sequence shown here is derived from an EMBL/GenBank/DDBJ whole genome shotgun (WGS) entry which is preliminary data.</text>
</comment>
<evidence type="ECO:0000313" key="1">
    <source>
        <dbReference type="EMBL" id="KAK1674498.1"/>
    </source>
</evidence>
<organism evidence="1 2">
    <name type="scientific">Colletotrichum godetiae</name>
    <dbReference type="NCBI Taxonomy" id="1209918"/>
    <lineage>
        <taxon>Eukaryota</taxon>
        <taxon>Fungi</taxon>
        <taxon>Dikarya</taxon>
        <taxon>Ascomycota</taxon>
        <taxon>Pezizomycotina</taxon>
        <taxon>Sordariomycetes</taxon>
        <taxon>Hypocreomycetidae</taxon>
        <taxon>Glomerellales</taxon>
        <taxon>Glomerellaceae</taxon>
        <taxon>Colletotrichum</taxon>
        <taxon>Colletotrichum acutatum species complex</taxon>
    </lineage>
</organism>
<accession>A0AAJ0EUM3</accession>
<dbReference type="GeneID" id="85450309"/>
<dbReference type="EMBL" id="JAHMHR010000025">
    <property type="protein sequence ID" value="KAK1674498.1"/>
    <property type="molecule type" value="Genomic_DNA"/>
</dbReference>
<sequence length="274" mass="30218">MGSDNMSARNPIRHCPATYHDLQEQSAPSDSRLHAISHTFEIITKPLGLEFGMRQLAACSTGHAMLRNVDPCRDLLLSVPSSNETLPGTVKEECGRTRPPGMKSSRDWLVQAGRVETLKQRQPRQSGPRLIRGEHTQTSGGLLGYFLGKGEKGPVSLEFHETPSARIERGGHLTPFPTPCTQRFLIDCRQRQSGMTHQCTLPWLSARSRALSLTSSKGARGLRPKCSVTLRENLLVGDEHKQAKGEREQLDARGCLEQALASPSTWMVIHGALK</sequence>
<dbReference type="RefSeq" id="XP_060428501.1">
    <property type="nucleotide sequence ID" value="XM_060565783.1"/>
</dbReference>
<evidence type="ECO:0000313" key="2">
    <source>
        <dbReference type="Proteomes" id="UP001224890"/>
    </source>
</evidence>
<reference evidence="1" key="1">
    <citation type="submission" date="2021-06" db="EMBL/GenBank/DDBJ databases">
        <title>Comparative genomics, transcriptomics and evolutionary studies reveal genomic signatures of adaptation to plant cell wall in hemibiotrophic fungi.</title>
        <authorList>
            <consortium name="DOE Joint Genome Institute"/>
            <person name="Baroncelli R."/>
            <person name="Diaz J.F."/>
            <person name="Benocci T."/>
            <person name="Peng M."/>
            <person name="Battaglia E."/>
            <person name="Haridas S."/>
            <person name="Andreopoulos W."/>
            <person name="Labutti K."/>
            <person name="Pangilinan J."/>
            <person name="Floch G.L."/>
            <person name="Makela M.R."/>
            <person name="Henrissat B."/>
            <person name="Grigoriev I.V."/>
            <person name="Crouch J.A."/>
            <person name="De Vries R.P."/>
            <person name="Sukno S.A."/>
            <person name="Thon M.R."/>
        </authorList>
    </citation>
    <scope>NUCLEOTIDE SEQUENCE</scope>
    <source>
        <strain evidence="1">CBS 193.32</strain>
    </source>
</reference>
<proteinExistence type="predicted"/>
<protein>
    <submittedName>
        <fullName evidence="1">Uncharacterized protein</fullName>
    </submittedName>
</protein>
<dbReference type="AlphaFoldDB" id="A0AAJ0EUM3"/>
<name>A0AAJ0EUM3_9PEZI</name>
<gene>
    <name evidence="1" type="ORF">BDP55DRAFT_176270</name>
</gene>
<dbReference type="Proteomes" id="UP001224890">
    <property type="component" value="Unassembled WGS sequence"/>
</dbReference>